<dbReference type="InterPro" id="IPR015943">
    <property type="entry name" value="WD40/YVTN_repeat-like_dom_sf"/>
</dbReference>
<evidence type="ECO:0000313" key="5">
    <source>
        <dbReference type="Proteomes" id="UP000010472"/>
    </source>
</evidence>
<dbReference type="Pfam" id="PF00400">
    <property type="entry name" value="WD40"/>
    <property type="match status" value="3"/>
</dbReference>
<dbReference type="PANTHER" id="PTHR22847">
    <property type="entry name" value="WD40 REPEAT PROTEIN"/>
    <property type="match status" value="1"/>
</dbReference>
<dbReference type="SUPFAM" id="SSF50978">
    <property type="entry name" value="WD40 repeat-like"/>
    <property type="match status" value="1"/>
</dbReference>
<dbReference type="EMBL" id="CP003620">
    <property type="protein sequence ID" value="AFZ11441.1"/>
    <property type="molecule type" value="Genomic_DNA"/>
</dbReference>
<dbReference type="PROSITE" id="PS50082">
    <property type="entry name" value="WD_REPEATS_2"/>
    <property type="match status" value="2"/>
</dbReference>
<dbReference type="PROSITE" id="PS50294">
    <property type="entry name" value="WD_REPEATS_REGION"/>
    <property type="match status" value="2"/>
</dbReference>
<dbReference type="PANTHER" id="PTHR22847:SF637">
    <property type="entry name" value="WD REPEAT DOMAIN 5B"/>
    <property type="match status" value="1"/>
</dbReference>
<proteinExistence type="predicted"/>
<organism evidence="4 5">
    <name type="scientific">Crinalium epipsammum PCC 9333</name>
    <dbReference type="NCBI Taxonomy" id="1173022"/>
    <lineage>
        <taxon>Bacteria</taxon>
        <taxon>Bacillati</taxon>
        <taxon>Cyanobacteriota</taxon>
        <taxon>Cyanophyceae</taxon>
        <taxon>Gomontiellales</taxon>
        <taxon>Gomontiellaceae</taxon>
        <taxon>Crinalium</taxon>
    </lineage>
</organism>
<gene>
    <name evidence="4" type="ORF">Cri9333_0475</name>
</gene>
<dbReference type="InterPro" id="IPR001680">
    <property type="entry name" value="WD40_rpt"/>
</dbReference>
<accession>K9VU03</accession>
<dbReference type="HOGENOM" id="CLU_1692546_0_0_3"/>
<name>K9VU03_9CYAN</name>
<protein>
    <submittedName>
        <fullName evidence="4">WD40 repeat-containing protein</fullName>
    </submittedName>
</protein>
<dbReference type="Proteomes" id="UP000010472">
    <property type="component" value="Chromosome"/>
</dbReference>
<keyword evidence="1 3" id="KW-0853">WD repeat</keyword>
<evidence type="ECO:0000256" key="3">
    <source>
        <dbReference type="PROSITE-ProRule" id="PRU00221"/>
    </source>
</evidence>
<feature type="repeat" description="WD" evidence="3">
    <location>
        <begin position="79"/>
        <end position="120"/>
    </location>
</feature>
<keyword evidence="2" id="KW-0677">Repeat</keyword>
<feature type="repeat" description="WD" evidence="3">
    <location>
        <begin position="120"/>
        <end position="155"/>
    </location>
</feature>
<dbReference type="SMART" id="SM00320">
    <property type="entry name" value="WD40"/>
    <property type="match status" value="3"/>
</dbReference>
<evidence type="ECO:0000256" key="1">
    <source>
        <dbReference type="ARBA" id="ARBA00022574"/>
    </source>
</evidence>
<dbReference type="RefSeq" id="WP_015201580.1">
    <property type="nucleotide sequence ID" value="NC_019753.1"/>
</dbReference>
<dbReference type="STRING" id="1173022.Cri9333_0475"/>
<evidence type="ECO:0000256" key="2">
    <source>
        <dbReference type="ARBA" id="ARBA00022737"/>
    </source>
</evidence>
<dbReference type="InterPro" id="IPR036322">
    <property type="entry name" value="WD40_repeat_dom_sf"/>
</dbReference>
<dbReference type="Gene3D" id="2.130.10.10">
    <property type="entry name" value="YVTN repeat-like/Quinoprotein amine dehydrogenase"/>
    <property type="match status" value="1"/>
</dbReference>
<dbReference type="KEGG" id="cep:Cri9333_0475"/>
<dbReference type="AlphaFoldDB" id="K9VU03"/>
<sequence>MHFFTRISAQRRNTLNRTSDVVHSLVSWLDRSVGSIKSVAISPDGKIIASGGNNAGDNGVFNSPIKLWDVNTGRAIPTLIEQSGTVYSVAFSPNSKILASGDDENKIKIWNVKTGELIQTLEHYGKVNSVIFSPDGKTLVSGSDDATIKIWHIDY</sequence>
<evidence type="ECO:0000313" key="4">
    <source>
        <dbReference type="EMBL" id="AFZ11441.1"/>
    </source>
</evidence>
<keyword evidence="5" id="KW-1185">Reference proteome</keyword>
<reference evidence="4 5" key="1">
    <citation type="submission" date="2012-06" db="EMBL/GenBank/DDBJ databases">
        <title>Finished chromosome of genome of Crinalium epipsammum PCC 9333.</title>
        <authorList>
            <consortium name="US DOE Joint Genome Institute"/>
            <person name="Gugger M."/>
            <person name="Coursin T."/>
            <person name="Rippka R."/>
            <person name="Tandeau De Marsac N."/>
            <person name="Huntemann M."/>
            <person name="Wei C.-L."/>
            <person name="Han J."/>
            <person name="Detter J.C."/>
            <person name="Han C."/>
            <person name="Tapia R."/>
            <person name="Davenport K."/>
            <person name="Daligault H."/>
            <person name="Erkkila T."/>
            <person name="Gu W."/>
            <person name="Munk A.C.C."/>
            <person name="Teshima H."/>
            <person name="Xu Y."/>
            <person name="Chain P."/>
            <person name="Chen A."/>
            <person name="Krypides N."/>
            <person name="Mavromatis K."/>
            <person name="Markowitz V."/>
            <person name="Szeto E."/>
            <person name="Ivanova N."/>
            <person name="Mikhailova N."/>
            <person name="Ovchinnikova G."/>
            <person name="Pagani I."/>
            <person name="Pati A."/>
            <person name="Goodwin L."/>
            <person name="Peters L."/>
            <person name="Pitluck S."/>
            <person name="Woyke T."/>
            <person name="Kerfeld C."/>
        </authorList>
    </citation>
    <scope>NUCLEOTIDE SEQUENCE [LARGE SCALE GENOMIC DNA]</scope>
    <source>
        <strain evidence="4 5">PCC 9333</strain>
    </source>
</reference>
<dbReference type="eggNOG" id="COG2319">
    <property type="taxonomic scope" value="Bacteria"/>
</dbReference>